<comment type="caution">
    <text evidence="2">The sequence shown here is derived from an EMBL/GenBank/DDBJ whole genome shotgun (WGS) entry which is preliminary data.</text>
</comment>
<proteinExistence type="predicted"/>
<protein>
    <submittedName>
        <fullName evidence="2">Uncharacterized protein</fullName>
    </submittedName>
</protein>
<dbReference type="Proteomes" id="UP001148312">
    <property type="component" value="Unassembled WGS sequence"/>
</dbReference>
<dbReference type="EMBL" id="JAPWDQ010000012">
    <property type="protein sequence ID" value="KAJ5475079.1"/>
    <property type="molecule type" value="Genomic_DNA"/>
</dbReference>
<gene>
    <name evidence="2" type="ORF">N7539_008145</name>
</gene>
<dbReference type="RefSeq" id="XP_056786837.1">
    <property type="nucleotide sequence ID" value="XM_056937745.1"/>
</dbReference>
<evidence type="ECO:0000313" key="3">
    <source>
        <dbReference type="Proteomes" id="UP001148312"/>
    </source>
</evidence>
<accession>A0A9X0BN05</accession>
<evidence type="ECO:0000313" key="2">
    <source>
        <dbReference type="EMBL" id="KAJ5475079.1"/>
    </source>
</evidence>
<keyword evidence="1" id="KW-0812">Transmembrane</keyword>
<organism evidence="2 3">
    <name type="scientific">Penicillium diatomitis</name>
    <dbReference type="NCBI Taxonomy" id="2819901"/>
    <lineage>
        <taxon>Eukaryota</taxon>
        <taxon>Fungi</taxon>
        <taxon>Dikarya</taxon>
        <taxon>Ascomycota</taxon>
        <taxon>Pezizomycotina</taxon>
        <taxon>Eurotiomycetes</taxon>
        <taxon>Eurotiomycetidae</taxon>
        <taxon>Eurotiales</taxon>
        <taxon>Aspergillaceae</taxon>
        <taxon>Penicillium</taxon>
    </lineage>
</organism>
<reference evidence="2" key="2">
    <citation type="journal article" date="2023" name="IMA Fungus">
        <title>Comparative genomic study of the Penicillium genus elucidates a diverse pangenome and 15 lateral gene transfer events.</title>
        <authorList>
            <person name="Petersen C."/>
            <person name="Sorensen T."/>
            <person name="Nielsen M.R."/>
            <person name="Sondergaard T.E."/>
            <person name="Sorensen J.L."/>
            <person name="Fitzpatrick D.A."/>
            <person name="Frisvad J.C."/>
            <person name="Nielsen K.L."/>
        </authorList>
    </citation>
    <scope>NUCLEOTIDE SEQUENCE</scope>
    <source>
        <strain evidence="2">IBT 30728</strain>
    </source>
</reference>
<name>A0A9X0BN05_9EURO</name>
<keyword evidence="3" id="KW-1185">Reference proteome</keyword>
<reference evidence="2" key="1">
    <citation type="submission" date="2022-12" db="EMBL/GenBank/DDBJ databases">
        <authorList>
            <person name="Petersen C."/>
        </authorList>
    </citation>
    <scope>NUCLEOTIDE SEQUENCE</scope>
    <source>
        <strain evidence="2">IBT 30728</strain>
    </source>
</reference>
<keyword evidence="1" id="KW-1133">Transmembrane helix</keyword>
<evidence type="ECO:0000256" key="1">
    <source>
        <dbReference type="SAM" id="Phobius"/>
    </source>
</evidence>
<feature type="transmembrane region" description="Helical" evidence="1">
    <location>
        <begin position="48"/>
        <end position="71"/>
    </location>
</feature>
<sequence length="178" mass="20151">MRTRVLHYYTLPPSPDCARTGTSKDRPPLLIPPSSLPRARFPEPFGPFLFFFLSHATTFFLSLLLLLLLLLPPPPPPTLLFFIHLLFLETHCPIIDFLPPSLPLILPFHSPISPPLIVRPPPPPTLSTILISSPFIASSPSTSFHHLLLDLRHTLAFFFHPPPVPRRTTIDRSTQIRR</sequence>
<dbReference type="AlphaFoldDB" id="A0A9X0BN05"/>
<keyword evidence="1" id="KW-0472">Membrane</keyword>
<dbReference type="GeneID" id="81627995"/>